<reference evidence="2" key="1">
    <citation type="journal article" date="2015" name="Nat. Genet.">
        <title>The genome and transcriptome of the zoonotic hookworm Ancylostoma ceylanicum identify infection-specific gene families.</title>
        <authorList>
            <person name="Schwarz E.M."/>
            <person name="Hu Y."/>
            <person name="Antoshechkin I."/>
            <person name="Miller M.M."/>
            <person name="Sternberg P.W."/>
            <person name="Aroian R.V."/>
        </authorList>
    </citation>
    <scope>NUCLEOTIDE SEQUENCE</scope>
    <source>
        <strain evidence="2">HY135</strain>
    </source>
</reference>
<dbReference type="Proteomes" id="UP000024635">
    <property type="component" value="Unassembled WGS sequence"/>
</dbReference>
<accession>A0A016WYH8</accession>
<keyword evidence="2" id="KW-1185">Reference proteome</keyword>
<evidence type="ECO:0000313" key="1">
    <source>
        <dbReference type="EMBL" id="EYC44631.1"/>
    </source>
</evidence>
<dbReference type="AlphaFoldDB" id="A0A016WYH8"/>
<comment type="caution">
    <text evidence="1">The sequence shown here is derived from an EMBL/GenBank/DDBJ whole genome shotgun (WGS) entry which is preliminary data.</text>
</comment>
<protein>
    <submittedName>
        <fullName evidence="1">Uncharacterized protein</fullName>
    </submittedName>
</protein>
<name>A0A016WYH8_9BILA</name>
<proteinExistence type="predicted"/>
<dbReference type="EMBL" id="JARK01000055">
    <property type="protein sequence ID" value="EYC44631.1"/>
    <property type="molecule type" value="Genomic_DNA"/>
</dbReference>
<sequence>MYASKIGNSVTASIIEITQGKHGNTAGIYPSSTPAATRLPWVMLMMHPEVTCIIHIIRGLHVSLRLPRVNVLMPMFTMGKAV</sequence>
<organism evidence="1 2">
    <name type="scientific">Ancylostoma ceylanicum</name>
    <dbReference type="NCBI Taxonomy" id="53326"/>
    <lineage>
        <taxon>Eukaryota</taxon>
        <taxon>Metazoa</taxon>
        <taxon>Ecdysozoa</taxon>
        <taxon>Nematoda</taxon>
        <taxon>Chromadorea</taxon>
        <taxon>Rhabditida</taxon>
        <taxon>Rhabditina</taxon>
        <taxon>Rhabditomorpha</taxon>
        <taxon>Strongyloidea</taxon>
        <taxon>Ancylostomatidae</taxon>
        <taxon>Ancylostomatinae</taxon>
        <taxon>Ancylostoma</taxon>
    </lineage>
</organism>
<gene>
    <name evidence="1" type="primary">Acey_s0455.g1762</name>
    <name evidence="1" type="ORF">Y032_0455g1762</name>
</gene>
<evidence type="ECO:0000313" key="2">
    <source>
        <dbReference type="Proteomes" id="UP000024635"/>
    </source>
</evidence>